<organism evidence="7">
    <name type="scientific">Serratia fonticola</name>
    <dbReference type="NCBI Taxonomy" id="47917"/>
    <lineage>
        <taxon>Bacteria</taxon>
        <taxon>Pseudomonadati</taxon>
        <taxon>Pseudomonadota</taxon>
        <taxon>Gammaproteobacteria</taxon>
        <taxon>Enterobacterales</taxon>
        <taxon>Yersiniaceae</taxon>
        <taxon>Serratia</taxon>
    </lineage>
</organism>
<dbReference type="GO" id="GO:0009306">
    <property type="term" value="P:protein secretion"/>
    <property type="evidence" value="ECO:0007669"/>
    <property type="project" value="InterPro"/>
</dbReference>
<dbReference type="InterPro" id="IPR050810">
    <property type="entry name" value="Bact_Secretion_Sys_Channel"/>
</dbReference>
<dbReference type="Pfam" id="PF00263">
    <property type="entry name" value="Secretin"/>
    <property type="match status" value="1"/>
</dbReference>
<dbReference type="EMBL" id="CABEEZ010000158">
    <property type="protein sequence ID" value="VTR59361.1"/>
    <property type="molecule type" value="Genomic_DNA"/>
</dbReference>
<keyword evidence="2" id="KW-0732">Signal</keyword>
<comment type="subcellular location">
    <subcellularLocation>
        <location evidence="1 4">Cell outer membrane</location>
    </subcellularLocation>
</comment>
<dbReference type="NCBIfam" id="TIGR02516">
    <property type="entry name" value="type_III_yscC"/>
    <property type="match status" value="1"/>
</dbReference>
<dbReference type="PANTHER" id="PTHR30332:SF5">
    <property type="entry name" value="SPI-1 TYPE 3 SECRETION SYSTEM SECRETIN"/>
    <property type="match status" value="1"/>
</dbReference>
<dbReference type="InterPro" id="IPR004846">
    <property type="entry name" value="T2SS/T3SS_dom"/>
</dbReference>
<evidence type="ECO:0000256" key="3">
    <source>
        <dbReference type="RuleBase" id="RU004003"/>
    </source>
</evidence>
<dbReference type="InterPro" id="IPR038591">
    <property type="entry name" value="NolW-like_sf"/>
</dbReference>
<feature type="domain" description="Type II/III secretion system secretin-like" evidence="5">
    <location>
        <begin position="196"/>
        <end position="350"/>
    </location>
</feature>
<evidence type="ECO:0000259" key="5">
    <source>
        <dbReference type="Pfam" id="PF00263"/>
    </source>
</evidence>
<dbReference type="PRINTS" id="PR01337">
    <property type="entry name" value="TYPE3OMGPROT"/>
</dbReference>
<feature type="domain" description="NolW-like" evidence="6">
    <location>
        <begin position="15"/>
        <end position="140"/>
    </location>
</feature>
<accession>A0A4U9WJ38</accession>
<dbReference type="Gene3D" id="3.30.1370.120">
    <property type="match status" value="1"/>
</dbReference>
<reference evidence="7" key="1">
    <citation type="submission" date="2019-05" db="EMBL/GenBank/DDBJ databases">
        <authorList>
            <consortium name="Pathogen Informatics"/>
        </authorList>
    </citation>
    <scope>NUCLEOTIDE SEQUENCE [LARGE SCALE GENOMIC DNA]</scope>
    <source>
        <strain evidence="7">NCTC12965</strain>
    </source>
</reference>
<dbReference type="AlphaFoldDB" id="A0A4U9WJ38"/>
<evidence type="ECO:0000256" key="4">
    <source>
        <dbReference type="RuleBase" id="RU004004"/>
    </source>
</evidence>
<dbReference type="GO" id="GO:0015627">
    <property type="term" value="C:type II protein secretion system complex"/>
    <property type="evidence" value="ECO:0007669"/>
    <property type="project" value="TreeGrafter"/>
</dbReference>
<evidence type="ECO:0000259" key="6">
    <source>
        <dbReference type="Pfam" id="PF03958"/>
    </source>
</evidence>
<dbReference type="InterPro" id="IPR003522">
    <property type="entry name" value="T3SS_OM_pore_YscC"/>
</dbReference>
<proteinExistence type="inferred from homology"/>
<name>A0A4U9WJ38_SERFO</name>
<evidence type="ECO:0000313" key="7">
    <source>
        <dbReference type="EMBL" id="VTR59361.1"/>
    </source>
</evidence>
<evidence type="ECO:0000256" key="2">
    <source>
        <dbReference type="ARBA" id="ARBA00022729"/>
    </source>
</evidence>
<gene>
    <name evidence="7" type="primary">invG_1</name>
    <name evidence="7" type="ORF">NCTC12965_08000</name>
</gene>
<dbReference type="Pfam" id="PF03958">
    <property type="entry name" value="Secretin_N"/>
    <property type="match status" value="1"/>
</dbReference>
<dbReference type="GO" id="GO:0009279">
    <property type="term" value="C:cell outer membrane"/>
    <property type="evidence" value="ECO:0007669"/>
    <property type="project" value="UniProtKB-SubCell"/>
</dbReference>
<dbReference type="PANTHER" id="PTHR30332">
    <property type="entry name" value="PROBABLE GENERAL SECRETION PATHWAY PROTEIN D"/>
    <property type="match status" value="1"/>
</dbReference>
<keyword evidence="4" id="KW-0813">Transport</keyword>
<dbReference type="InterPro" id="IPR005644">
    <property type="entry name" value="NolW-like"/>
</dbReference>
<evidence type="ECO:0000256" key="1">
    <source>
        <dbReference type="ARBA" id="ARBA00004442"/>
    </source>
</evidence>
<protein>
    <submittedName>
        <fullName evidence="7">Type III secretion system outer membrane pore InvG</fullName>
    </submittedName>
</protein>
<sequence length="390" mass="43153">MTIWMVAPKVSSISLFNSFVEDRHFNYRNEKITIPGVASVIRQLLNNRDNGGEVSEASNMASDKHEVISPTAKLQDFPGNNRVKPIMPVMSLENAMKERPSAGGFKIVANPGTNSLLVKGSSEQIAYVRNIVNTLDMQKRHIELSVWIVDLQKDALEQLGVEWNGGVNVGGNLGISLNGGVASTVDGASFMASILALSQKNQANIVSRPMVLTQENIPAIFDNSRTFYTQLIGERSVELQHVTYGTSVNVLPRFTDADEIEMMLNVEDGSQVQDTNPTMGLPEVGRTNISTIARVPRGKSLLIGGYTRDESSEGEAKIPLLGDIPWIGSAFKYNKSHNSNMVRVFLIQPREIDAPLQQDASDLIADMKKNLSKPELHDWMRNYMDSQKWH</sequence>
<comment type="similarity">
    <text evidence="3">Belongs to the bacterial secretin family.</text>
</comment>